<evidence type="ECO:0000313" key="3">
    <source>
        <dbReference type="EMBL" id="NYI42030.1"/>
    </source>
</evidence>
<keyword evidence="1" id="KW-0560">Oxidoreductase</keyword>
<dbReference type="PANTHER" id="PTHR43364:SF4">
    <property type="entry name" value="NAD(P)-LINKED OXIDOREDUCTASE SUPERFAMILY PROTEIN"/>
    <property type="match status" value="1"/>
</dbReference>
<dbReference type="Gene3D" id="3.20.20.100">
    <property type="entry name" value="NADP-dependent oxidoreductase domain"/>
    <property type="match status" value="1"/>
</dbReference>
<gene>
    <name evidence="3" type="ORF">BKA03_002149</name>
</gene>
<dbReference type="RefSeq" id="WP_062075970.1">
    <property type="nucleotide sequence ID" value="NZ_BBRC01000015.1"/>
</dbReference>
<evidence type="ECO:0000313" key="4">
    <source>
        <dbReference type="Proteomes" id="UP000547973"/>
    </source>
</evidence>
<dbReference type="InterPro" id="IPR023210">
    <property type="entry name" value="NADP_OxRdtase_dom"/>
</dbReference>
<proteinExistence type="predicted"/>
<dbReference type="InterPro" id="IPR050523">
    <property type="entry name" value="AKR_Detox_Biosynth"/>
</dbReference>
<dbReference type="PROSITE" id="PS51257">
    <property type="entry name" value="PROKAR_LIPOPROTEIN"/>
    <property type="match status" value="1"/>
</dbReference>
<sequence>MELRTLGRSGLLASAVGLGCNNFGRAGTVTQTQEGSSAVLHAALDAGVTFFDTADIYGGTWGLSESLMAEVLKARRDEAVVATKFGHTAVATPLDERGPKGSSAYIRAAVDASLSRLGIDVIDLFQQHMPDPSVPIEETLEALAELVAAGKIRAYGHSQFSVEQLGVADAAAASLGVAPFVTSQDELSLAARAVEADGRLAAAEAAGMAFLPFFPLANGLFTGKFTRSERPTGTRIADLRPQVADGADWDAMEAYQALCDARGITMLEATFGWFLAKPVVGSVIAGATRPEQVTANAAAASAWSPTADDIAAIDRLFPVA</sequence>
<name>A0A7Z0CKS4_9MICO</name>
<dbReference type="OrthoDB" id="9768793at2"/>
<dbReference type="PANTHER" id="PTHR43364">
    <property type="entry name" value="NADH-SPECIFIC METHYLGLYOXAL REDUCTASE-RELATED"/>
    <property type="match status" value="1"/>
</dbReference>
<dbReference type="InterPro" id="IPR036812">
    <property type="entry name" value="NAD(P)_OxRdtase_dom_sf"/>
</dbReference>
<protein>
    <submittedName>
        <fullName evidence="3">Aryl-alcohol dehydrogenase-like predicted oxidoreductase</fullName>
    </submittedName>
</protein>
<comment type="caution">
    <text evidence="3">The sequence shown here is derived from an EMBL/GenBank/DDBJ whole genome shotgun (WGS) entry which is preliminary data.</text>
</comment>
<evidence type="ECO:0000259" key="2">
    <source>
        <dbReference type="Pfam" id="PF00248"/>
    </source>
</evidence>
<feature type="domain" description="NADP-dependent oxidoreductase" evidence="2">
    <location>
        <begin position="16"/>
        <end position="316"/>
    </location>
</feature>
<organism evidence="3 4">
    <name type="scientific">Demequina lutea</name>
    <dbReference type="NCBI Taxonomy" id="431489"/>
    <lineage>
        <taxon>Bacteria</taxon>
        <taxon>Bacillati</taxon>
        <taxon>Actinomycetota</taxon>
        <taxon>Actinomycetes</taxon>
        <taxon>Micrococcales</taxon>
        <taxon>Demequinaceae</taxon>
        <taxon>Demequina</taxon>
    </lineage>
</organism>
<accession>A0A7Z0CKS4</accession>
<dbReference type="Proteomes" id="UP000547973">
    <property type="component" value="Unassembled WGS sequence"/>
</dbReference>
<dbReference type="GO" id="GO:0005829">
    <property type="term" value="C:cytosol"/>
    <property type="evidence" value="ECO:0007669"/>
    <property type="project" value="TreeGrafter"/>
</dbReference>
<dbReference type="AlphaFoldDB" id="A0A7Z0CKS4"/>
<evidence type="ECO:0000256" key="1">
    <source>
        <dbReference type="ARBA" id="ARBA00023002"/>
    </source>
</evidence>
<dbReference type="SUPFAM" id="SSF51430">
    <property type="entry name" value="NAD(P)-linked oxidoreductase"/>
    <property type="match status" value="1"/>
</dbReference>
<keyword evidence="4" id="KW-1185">Reference proteome</keyword>
<dbReference type="Pfam" id="PF00248">
    <property type="entry name" value="Aldo_ket_red"/>
    <property type="match status" value="1"/>
</dbReference>
<dbReference type="GO" id="GO:0016491">
    <property type="term" value="F:oxidoreductase activity"/>
    <property type="evidence" value="ECO:0007669"/>
    <property type="project" value="UniProtKB-KW"/>
</dbReference>
<dbReference type="EMBL" id="JACBZO010000001">
    <property type="protein sequence ID" value="NYI42030.1"/>
    <property type="molecule type" value="Genomic_DNA"/>
</dbReference>
<reference evidence="3 4" key="1">
    <citation type="submission" date="2020-07" db="EMBL/GenBank/DDBJ databases">
        <title>Sequencing the genomes of 1000 actinobacteria strains.</title>
        <authorList>
            <person name="Klenk H.-P."/>
        </authorList>
    </citation>
    <scope>NUCLEOTIDE SEQUENCE [LARGE SCALE GENOMIC DNA]</scope>
    <source>
        <strain evidence="3 4">DSM 19970</strain>
    </source>
</reference>